<comment type="caution">
    <text evidence="2">The sequence shown here is derived from an EMBL/GenBank/DDBJ whole genome shotgun (WGS) entry which is preliminary data.</text>
</comment>
<name>A0A498C499_9MICO</name>
<keyword evidence="1" id="KW-0732">Signal</keyword>
<organism evidence="2 3">
    <name type="scientific">Microbacterium telephonicum</name>
    <dbReference type="NCBI Taxonomy" id="1714841"/>
    <lineage>
        <taxon>Bacteria</taxon>
        <taxon>Bacillati</taxon>
        <taxon>Actinomycetota</taxon>
        <taxon>Actinomycetes</taxon>
        <taxon>Micrococcales</taxon>
        <taxon>Microbacteriaceae</taxon>
        <taxon>Microbacterium</taxon>
    </lineage>
</organism>
<feature type="chain" id="PRO_5019763692" description="Lactococcin 972 family bacteriocin" evidence="1">
    <location>
        <begin position="31"/>
        <end position="116"/>
    </location>
</feature>
<evidence type="ECO:0008006" key="4">
    <source>
        <dbReference type="Google" id="ProtNLM"/>
    </source>
</evidence>
<accession>A0A498C499</accession>
<evidence type="ECO:0000313" key="3">
    <source>
        <dbReference type="Proteomes" id="UP000273158"/>
    </source>
</evidence>
<protein>
    <recommendedName>
        <fullName evidence="4">Lactococcin 972 family bacteriocin</fullName>
    </recommendedName>
</protein>
<keyword evidence="3" id="KW-1185">Reference proteome</keyword>
<dbReference type="Proteomes" id="UP000273158">
    <property type="component" value="Unassembled WGS sequence"/>
</dbReference>
<evidence type="ECO:0000313" key="2">
    <source>
        <dbReference type="EMBL" id="RLK49336.1"/>
    </source>
</evidence>
<evidence type="ECO:0000256" key="1">
    <source>
        <dbReference type="SAM" id="SignalP"/>
    </source>
</evidence>
<reference evidence="2 3" key="1">
    <citation type="journal article" date="2015" name="Stand. Genomic Sci.">
        <title>Genomic Encyclopedia of Bacterial and Archaeal Type Strains, Phase III: the genomes of soil and plant-associated and newly described type strains.</title>
        <authorList>
            <person name="Whitman W.B."/>
            <person name="Woyke T."/>
            <person name="Klenk H.P."/>
            <person name="Zhou Y."/>
            <person name="Lilburn T.G."/>
            <person name="Beck B.J."/>
            <person name="De Vos P."/>
            <person name="Vandamme P."/>
            <person name="Eisen J.A."/>
            <person name="Garrity G."/>
            <person name="Hugenholtz P."/>
            <person name="Kyrpides N.C."/>
        </authorList>
    </citation>
    <scope>NUCLEOTIDE SEQUENCE [LARGE SCALE GENOMIC DNA]</scope>
    <source>
        <strain evidence="2 3">S2T63</strain>
    </source>
</reference>
<gene>
    <name evidence="2" type="ORF">C7474_1479</name>
</gene>
<dbReference type="EMBL" id="RCDB01000002">
    <property type="protein sequence ID" value="RLK49336.1"/>
    <property type="molecule type" value="Genomic_DNA"/>
</dbReference>
<proteinExistence type="predicted"/>
<dbReference type="RefSeq" id="WP_147436689.1">
    <property type="nucleotide sequence ID" value="NZ_RCDB01000002.1"/>
</dbReference>
<dbReference type="AlphaFoldDB" id="A0A498C499"/>
<feature type="signal peptide" evidence="1">
    <location>
        <begin position="1"/>
        <end position="30"/>
    </location>
</feature>
<sequence length="116" mass="13020">MMRKKLIKAAAITAFVATALTVSVAVPASAQEYFGWINGKNCGTTGYAYTTTRSVAVDDEHQIKNYSSTAVDRATFQNLTGQVQTHNNWTSFRRSEWAWVRTNQGSYLSRDHLCDY</sequence>